<proteinExistence type="predicted"/>
<comment type="caution">
    <text evidence="1">The sequence shown here is derived from an EMBL/GenBank/DDBJ whole genome shotgun (WGS) entry which is preliminary data.</text>
</comment>
<dbReference type="EMBL" id="JAZHRV010000001">
    <property type="protein sequence ID" value="MEH2556328.1"/>
    <property type="molecule type" value="Genomic_DNA"/>
</dbReference>
<sequence>MKEYTRVGVPIDILSLNETVDLADKLMSSRRRCQHNVMRLMD</sequence>
<gene>
    <name evidence="1" type="ORF">V1286_003857</name>
</gene>
<name>A0ABU8BEB3_9BRAD</name>
<evidence type="ECO:0000313" key="2">
    <source>
        <dbReference type="Proteomes" id="UP001364224"/>
    </source>
</evidence>
<dbReference type="Proteomes" id="UP001364224">
    <property type="component" value="Unassembled WGS sequence"/>
</dbReference>
<evidence type="ECO:0000313" key="1">
    <source>
        <dbReference type="EMBL" id="MEH2556328.1"/>
    </source>
</evidence>
<reference evidence="1 2" key="1">
    <citation type="submission" date="2024-02" db="EMBL/GenBank/DDBJ databases">
        <title>Adaptive strategies in a cosmopolitan and abundant soil bacterium.</title>
        <authorList>
            <person name="Carini P."/>
        </authorList>
    </citation>
    <scope>NUCLEOTIDE SEQUENCE [LARGE SCALE GENOMIC DNA]</scope>
    <source>
        <strain evidence="1 2">AZCC 1608</strain>
    </source>
</reference>
<protein>
    <submittedName>
        <fullName evidence="1">Uncharacterized protein</fullName>
    </submittedName>
</protein>
<accession>A0ABU8BEB3</accession>
<organism evidence="1 2">
    <name type="scientific">Bradyrhizobium algeriense</name>
    <dbReference type="NCBI Taxonomy" id="634784"/>
    <lineage>
        <taxon>Bacteria</taxon>
        <taxon>Pseudomonadati</taxon>
        <taxon>Pseudomonadota</taxon>
        <taxon>Alphaproteobacteria</taxon>
        <taxon>Hyphomicrobiales</taxon>
        <taxon>Nitrobacteraceae</taxon>
        <taxon>Bradyrhizobium</taxon>
    </lineage>
</organism>
<keyword evidence="2" id="KW-1185">Reference proteome</keyword>